<dbReference type="PROSITE" id="PS50262">
    <property type="entry name" value="G_PROTEIN_RECEP_F1_2"/>
    <property type="match status" value="1"/>
</dbReference>
<keyword evidence="4 10" id="KW-1133">Transmembrane helix</keyword>
<protein>
    <recommendedName>
        <fullName evidence="11">G-protein coupled receptors family 1 profile domain-containing protein</fullName>
    </recommendedName>
</protein>
<evidence type="ECO:0000256" key="2">
    <source>
        <dbReference type="ARBA" id="ARBA00022475"/>
    </source>
</evidence>
<dbReference type="EnsemblMetazoa" id="CLYHEMT005864.1">
    <property type="protein sequence ID" value="CLYHEMP005864.1"/>
    <property type="gene ID" value="CLYHEMG005864"/>
</dbReference>
<dbReference type="InterPro" id="IPR017452">
    <property type="entry name" value="GPCR_Rhodpsn_7TM"/>
</dbReference>
<feature type="transmembrane region" description="Helical" evidence="10">
    <location>
        <begin position="146"/>
        <end position="167"/>
    </location>
</feature>
<keyword evidence="2" id="KW-1003">Cell membrane</keyword>
<evidence type="ECO:0000313" key="12">
    <source>
        <dbReference type="EnsemblMetazoa" id="CLYHEMP005864.1"/>
    </source>
</evidence>
<evidence type="ECO:0000256" key="7">
    <source>
        <dbReference type="ARBA" id="ARBA00023170"/>
    </source>
</evidence>
<dbReference type="Pfam" id="PF00001">
    <property type="entry name" value="7tm_1"/>
    <property type="match status" value="1"/>
</dbReference>
<feature type="transmembrane region" description="Helical" evidence="10">
    <location>
        <begin position="103"/>
        <end position="125"/>
    </location>
</feature>
<feature type="transmembrane region" description="Helical" evidence="10">
    <location>
        <begin position="288"/>
        <end position="310"/>
    </location>
</feature>
<sequence>MELSANQNITLKPTGTLRLPTSSKVVFQIFTILWIFVGLFALIFNILQIVVIVGKSRKSSNRRKKFDSSQIFLLNLSIIDGLVGLILLIALVIPLAFQHSSSFVMVLSILLHVSWLISILVLISVTIDRLALVLKPIKYRYYARKFAIYACIISWFCGLVLAILIWYKFASNELTSLDSILSILLPCLTLPTSVFLICCYFMIWRRSTALVKRLQEYEIKHYQKDNKTEYFGTPGQKSNLKTSSSKELKYTKLATVIVGLFMVCWLPISLMYIFAYTGSPRIDPWTRVQLLSSFQLLAAFNSVINPTIYLRTFRNILSDFGTKVCCHKKNGTKNVNEDCVMVPLKTKDLEKKEYNENNFDEEQLDKKIYEIYY</sequence>
<feature type="domain" description="G-protein coupled receptors family 1 profile" evidence="11">
    <location>
        <begin position="44"/>
        <end position="309"/>
    </location>
</feature>
<dbReference type="GO" id="GO:0005886">
    <property type="term" value="C:plasma membrane"/>
    <property type="evidence" value="ECO:0007669"/>
    <property type="project" value="UniProtKB-SubCell"/>
</dbReference>
<dbReference type="Proteomes" id="UP000594262">
    <property type="component" value="Unplaced"/>
</dbReference>
<dbReference type="Gene3D" id="1.20.1070.10">
    <property type="entry name" value="Rhodopsin 7-helix transmembrane proteins"/>
    <property type="match status" value="1"/>
</dbReference>
<evidence type="ECO:0000256" key="4">
    <source>
        <dbReference type="ARBA" id="ARBA00022989"/>
    </source>
</evidence>
<dbReference type="OrthoDB" id="10051098at2759"/>
<dbReference type="PANTHER" id="PTHR24246:SF27">
    <property type="entry name" value="ADENOSINE RECEPTOR, ISOFORM A"/>
    <property type="match status" value="1"/>
</dbReference>
<dbReference type="GeneID" id="136822935"/>
<proteinExistence type="predicted"/>
<feature type="transmembrane region" description="Helical" evidence="10">
    <location>
        <begin position="25"/>
        <end position="51"/>
    </location>
</feature>
<evidence type="ECO:0000256" key="9">
    <source>
        <dbReference type="ARBA" id="ARBA00023224"/>
    </source>
</evidence>
<keyword evidence="13" id="KW-1185">Reference proteome</keyword>
<evidence type="ECO:0000256" key="6">
    <source>
        <dbReference type="ARBA" id="ARBA00023136"/>
    </source>
</evidence>
<dbReference type="GO" id="GO:0004930">
    <property type="term" value="F:G protein-coupled receptor activity"/>
    <property type="evidence" value="ECO:0007669"/>
    <property type="project" value="UniProtKB-KW"/>
</dbReference>
<dbReference type="CDD" id="cd00637">
    <property type="entry name" value="7tm_classA_rhodopsin-like"/>
    <property type="match status" value="1"/>
</dbReference>
<keyword evidence="9" id="KW-0807">Transducer</keyword>
<feature type="transmembrane region" description="Helical" evidence="10">
    <location>
        <begin position="72"/>
        <end position="97"/>
    </location>
</feature>
<evidence type="ECO:0000256" key="1">
    <source>
        <dbReference type="ARBA" id="ARBA00004651"/>
    </source>
</evidence>
<accession>A0A7M5V9I2</accession>
<reference evidence="12" key="1">
    <citation type="submission" date="2021-01" db="UniProtKB">
        <authorList>
            <consortium name="EnsemblMetazoa"/>
        </authorList>
    </citation>
    <scope>IDENTIFICATION</scope>
</reference>
<evidence type="ECO:0000256" key="8">
    <source>
        <dbReference type="ARBA" id="ARBA00023180"/>
    </source>
</evidence>
<evidence type="ECO:0000259" key="11">
    <source>
        <dbReference type="PROSITE" id="PS50262"/>
    </source>
</evidence>
<comment type="subcellular location">
    <subcellularLocation>
        <location evidence="1">Cell membrane</location>
        <topology evidence="1">Multi-pass membrane protein</topology>
    </subcellularLocation>
</comment>
<evidence type="ECO:0000256" key="5">
    <source>
        <dbReference type="ARBA" id="ARBA00023040"/>
    </source>
</evidence>
<keyword evidence="8" id="KW-0325">Glycoprotein</keyword>
<dbReference type="RefSeq" id="XP_066935340.1">
    <property type="nucleotide sequence ID" value="XM_067079239.1"/>
</dbReference>
<dbReference type="AlphaFoldDB" id="A0A7M5V9I2"/>
<dbReference type="InterPro" id="IPR000276">
    <property type="entry name" value="GPCR_Rhodpsn"/>
</dbReference>
<evidence type="ECO:0000313" key="13">
    <source>
        <dbReference type="Proteomes" id="UP000594262"/>
    </source>
</evidence>
<keyword evidence="3 10" id="KW-0812">Transmembrane</keyword>
<keyword evidence="5" id="KW-0297">G-protein coupled receptor</keyword>
<dbReference type="PRINTS" id="PR00237">
    <property type="entry name" value="GPCRRHODOPSN"/>
</dbReference>
<evidence type="ECO:0000256" key="3">
    <source>
        <dbReference type="ARBA" id="ARBA00022692"/>
    </source>
</evidence>
<evidence type="ECO:0000256" key="10">
    <source>
        <dbReference type="SAM" id="Phobius"/>
    </source>
</evidence>
<keyword evidence="7" id="KW-0675">Receptor</keyword>
<name>A0A7M5V9I2_9CNID</name>
<dbReference type="SUPFAM" id="SSF81321">
    <property type="entry name" value="Family A G protein-coupled receptor-like"/>
    <property type="match status" value="1"/>
</dbReference>
<dbReference type="PANTHER" id="PTHR24246">
    <property type="entry name" value="OLFACTORY RECEPTOR AND ADENOSINE RECEPTOR"/>
    <property type="match status" value="1"/>
</dbReference>
<feature type="transmembrane region" description="Helical" evidence="10">
    <location>
        <begin position="179"/>
        <end position="203"/>
    </location>
</feature>
<feature type="transmembrane region" description="Helical" evidence="10">
    <location>
        <begin position="253"/>
        <end position="276"/>
    </location>
</feature>
<organism evidence="12 13">
    <name type="scientific">Clytia hemisphaerica</name>
    <dbReference type="NCBI Taxonomy" id="252671"/>
    <lineage>
        <taxon>Eukaryota</taxon>
        <taxon>Metazoa</taxon>
        <taxon>Cnidaria</taxon>
        <taxon>Hydrozoa</taxon>
        <taxon>Hydroidolina</taxon>
        <taxon>Leptothecata</taxon>
        <taxon>Obeliida</taxon>
        <taxon>Clytiidae</taxon>
        <taxon>Clytia</taxon>
    </lineage>
</organism>
<keyword evidence="6 10" id="KW-0472">Membrane</keyword>